<evidence type="ECO:0000256" key="13">
    <source>
        <dbReference type="PROSITE-ProRule" id="PRU10144"/>
    </source>
</evidence>
<comment type="subcellular location">
    <subcellularLocation>
        <location evidence="1 12">Cell outer membrane</location>
        <topology evidence="1 12">Multi-pass membrane protein</topology>
    </subcellularLocation>
</comment>
<dbReference type="PANTHER" id="PTHR32552">
    <property type="entry name" value="FERRICHROME IRON RECEPTOR-RELATED"/>
    <property type="match status" value="1"/>
</dbReference>
<feature type="domain" description="TonB-dependent receptor plug" evidence="16">
    <location>
        <begin position="138"/>
        <end position="245"/>
    </location>
</feature>
<dbReference type="InterPro" id="IPR039426">
    <property type="entry name" value="TonB-dep_rcpt-like"/>
</dbReference>
<sequence>MLGFAPIGTGAPIKVRSRGAHPNLRGWDRWSENRLFEGLARQATTKTTEKKRSRKIRNSQIPVKGNTVKRKNILLRNSLHLALLGPILALGAPIIALADSATIDTKQDKNLPAGEQSEQGGPIELDPIVAIGRMPASTVLFGREVDTPDNRRLQDVLKGMPNVLHNSETALVPSVRGIDGSGEMTWTLSYLTGVQPRVNTIVDGVARPLKVTSISSLSGVWDVEAVEVARGPQTTTTGRSSLAGAVNVSTRDPVHEWESALRAGWFNEQGTREGAAMVNLPLIADQVALRFATEGSKGESFVDTTGHPFGDEIDDLKYEHYRGKLLLTPDGLPDTELVLSIEETKARQTREPFADDVHADDLVFTGRSYLHDNEQTVYSAKLLQGLGEKMDLEVRVSYLDNHWKWVSDDPNSFDDDYMTETTSAEALLHFEESGFIDKGVLGVAYEYQEERMESQPPGHWWLDGEKENFAIFGEIEAGLFGGWTAIAGGRYEWDDRERDRGDKDDSWMGKNFPYWHANAKVSSNAFLPKLGIRYDGADKYVAGYTYSEGWRPAGVDFSNKQHRIVSHFDSERLKNHEIWARSNPLGRLRLNGSVFYYVFEDMQQRGATKEAPCLFGDNDPWPDFMSPCTTGNIPEAKGYGMELEARFDIDDAWRISGGLGLLETEITDAGSIVPHYQGQELSQSPDVTWNLGLGWMSPRGFDAEISARYVGRSLETYHWFNFDDLSSGRSASERRMPSTHTDSRTLIDFKAGYETKFRGTELRIDAWVENLTDKRYTASAMGSRWYEVPGRPRTFGVAITARF</sequence>
<dbReference type="EMBL" id="CAADFD010000049">
    <property type="protein sequence ID" value="VFJ59659.1"/>
    <property type="molecule type" value="Genomic_DNA"/>
</dbReference>
<evidence type="ECO:0000256" key="9">
    <source>
        <dbReference type="ARBA" id="ARBA00023077"/>
    </source>
</evidence>
<dbReference type="InterPro" id="IPR000531">
    <property type="entry name" value="Beta-barrel_TonB"/>
</dbReference>
<reference evidence="17" key="1">
    <citation type="submission" date="2019-02" db="EMBL/GenBank/DDBJ databases">
        <authorList>
            <person name="Gruber-Vodicka R. H."/>
            <person name="Seah K. B. B."/>
        </authorList>
    </citation>
    <scope>NUCLEOTIDE SEQUENCE</scope>
    <source>
        <strain evidence="17">BECK_BZ106</strain>
    </source>
</reference>
<keyword evidence="7" id="KW-0408">Iron</keyword>
<keyword evidence="10 12" id="KW-0472">Membrane</keyword>
<keyword evidence="17" id="KW-0675">Receptor</keyword>
<feature type="short sequence motif" description="TonB C-terminal box" evidence="13">
    <location>
        <begin position="786"/>
        <end position="803"/>
    </location>
</feature>
<keyword evidence="3 12" id="KW-1134">Transmembrane beta strand</keyword>
<evidence type="ECO:0000259" key="15">
    <source>
        <dbReference type="Pfam" id="PF00593"/>
    </source>
</evidence>
<evidence type="ECO:0000256" key="7">
    <source>
        <dbReference type="ARBA" id="ARBA00023004"/>
    </source>
</evidence>
<feature type="domain" description="TonB-dependent receptor-like beta-barrel" evidence="15">
    <location>
        <begin position="366"/>
        <end position="771"/>
    </location>
</feature>
<name>A0A450SZJ0_9GAMM</name>
<keyword evidence="6" id="KW-0732">Signal</keyword>
<organism evidence="17">
    <name type="scientific">Candidatus Kentrum sp. FW</name>
    <dbReference type="NCBI Taxonomy" id="2126338"/>
    <lineage>
        <taxon>Bacteria</taxon>
        <taxon>Pseudomonadati</taxon>
        <taxon>Pseudomonadota</taxon>
        <taxon>Gammaproteobacteria</taxon>
        <taxon>Candidatus Kentrum</taxon>
    </lineage>
</organism>
<gene>
    <name evidence="17" type="ORF">BECKFW1821B_GA0114236_104918</name>
</gene>
<dbReference type="InterPro" id="IPR012910">
    <property type="entry name" value="Plug_dom"/>
</dbReference>
<evidence type="ECO:0000256" key="1">
    <source>
        <dbReference type="ARBA" id="ARBA00004571"/>
    </source>
</evidence>
<evidence type="ECO:0000256" key="14">
    <source>
        <dbReference type="RuleBase" id="RU003357"/>
    </source>
</evidence>
<evidence type="ECO:0000256" key="6">
    <source>
        <dbReference type="ARBA" id="ARBA00022729"/>
    </source>
</evidence>
<dbReference type="Gene3D" id="2.40.170.20">
    <property type="entry name" value="TonB-dependent receptor, beta-barrel domain"/>
    <property type="match status" value="1"/>
</dbReference>
<evidence type="ECO:0000256" key="3">
    <source>
        <dbReference type="ARBA" id="ARBA00022452"/>
    </source>
</evidence>
<evidence type="ECO:0000256" key="10">
    <source>
        <dbReference type="ARBA" id="ARBA00023136"/>
    </source>
</evidence>
<evidence type="ECO:0000256" key="5">
    <source>
        <dbReference type="ARBA" id="ARBA00022692"/>
    </source>
</evidence>
<dbReference type="GO" id="GO:0006826">
    <property type="term" value="P:iron ion transport"/>
    <property type="evidence" value="ECO:0007669"/>
    <property type="project" value="UniProtKB-KW"/>
</dbReference>
<keyword evidence="9 14" id="KW-0798">TonB box</keyword>
<keyword evidence="4" id="KW-0410">Iron transport</keyword>
<evidence type="ECO:0000256" key="12">
    <source>
        <dbReference type="PROSITE-ProRule" id="PRU01360"/>
    </source>
</evidence>
<keyword evidence="5 12" id="KW-0812">Transmembrane</keyword>
<keyword evidence="11 12" id="KW-0998">Cell outer membrane</keyword>
<dbReference type="Pfam" id="PF00593">
    <property type="entry name" value="TonB_dep_Rec_b-barrel"/>
    <property type="match status" value="1"/>
</dbReference>
<keyword evidence="8" id="KW-0406">Ion transport</keyword>
<evidence type="ECO:0000256" key="4">
    <source>
        <dbReference type="ARBA" id="ARBA00022496"/>
    </source>
</evidence>
<comment type="similarity">
    <text evidence="12 14">Belongs to the TonB-dependent receptor family.</text>
</comment>
<evidence type="ECO:0000313" key="17">
    <source>
        <dbReference type="EMBL" id="VFJ59659.1"/>
    </source>
</evidence>
<dbReference type="Pfam" id="PF07715">
    <property type="entry name" value="Plug"/>
    <property type="match status" value="1"/>
</dbReference>
<proteinExistence type="inferred from homology"/>
<evidence type="ECO:0000256" key="11">
    <source>
        <dbReference type="ARBA" id="ARBA00023237"/>
    </source>
</evidence>
<accession>A0A450SZJ0</accession>
<evidence type="ECO:0000256" key="2">
    <source>
        <dbReference type="ARBA" id="ARBA00022448"/>
    </source>
</evidence>
<dbReference type="GO" id="GO:0009279">
    <property type="term" value="C:cell outer membrane"/>
    <property type="evidence" value="ECO:0007669"/>
    <property type="project" value="UniProtKB-SubCell"/>
</dbReference>
<dbReference type="PANTHER" id="PTHR32552:SF81">
    <property type="entry name" value="TONB-DEPENDENT OUTER MEMBRANE RECEPTOR"/>
    <property type="match status" value="1"/>
</dbReference>
<dbReference type="SUPFAM" id="SSF56935">
    <property type="entry name" value="Porins"/>
    <property type="match status" value="1"/>
</dbReference>
<evidence type="ECO:0000259" key="16">
    <source>
        <dbReference type="Pfam" id="PF07715"/>
    </source>
</evidence>
<evidence type="ECO:0000256" key="8">
    <source>
        <dbReference type="ARBA" id="ARBA00023065"/>
    </source>
</evidence>
<dbReference type="InterPro" id="IPR010917">
    <property type="entry name" value="TonB_rcpt_CS"/>
</dbReference>
<dbReference type="PROSITE" id="PS52016">
    <property type="entry name" value="TONB_DEPENDENT_REC_3"/>
    <property type="match status" value="1"/>
</dbReference>
<dbReference type="PROSITE" id="PS01156">
    <property type="entry name" value="TONB_DEPENDENT_REC_2"/>
    <property type="match status" value="1"/>
</dbReference>
<keyword evidence="2 12" id="KW-0813">Transport</keyword>
<dbReference type="AlphaFoldDB" id="A0A450SZJ0"/>
<protein>
    <submittedName>
        <fullName evidence="17">Outer membrane receptor proteins, mostly Fe transport</fullName>
    </submittedName>
</protein>
<dbReference type="InterPro" id="IPR036942">
    <property type="entry name" value="Beta-barrel_TonB_sf"/>
</dbReference>